<evidence type="ECO:0000313" key="9">
    <source>
        <dbReference type="EMBL" id="XAT64346.1"/>
    </source>
</evidence>
<organism evidence="9 10">
    <name type="scientific">Geoglobus acetivorans</name>
    <dbReference type="NCBI Taxonomy" id="565033"/>
    <lineage>
        <taxon>Archaea</taxon>
        <taxon>Methanobacteriati</taxon>
        <taxon>Methanobacteriota</taxon>
        <taxon>Archaeoglobi</taxon>
        <taxon>Archaeoglobales</taxon>
        <taxon>Archaeoglobaceae</taxon>
        <taxon>Geoglobus</taxon>
    </lineage>
</organism>
<evidence type="ECO:0000313" key="10">
    <source>
        <dbReference type="Proteomes" id="UP001492541"/>
    </source>
</evidence>
<evidence type="ECO:0000256" key="2">
    <source>
        <dbReference type="ARBA" id="ARBA00022448"/>
    </source>
</evidence>
<feature type="domain" description="Cation efflux protein transmembrane" evidence="7">
    <location>
        <begin position="8"/>
        <end position="199"/>
    </location>
</feature>
<evidence type="ECO:0000256" key="4">
    <source>
        <dbReference type="ARBA" id="ARBA00022989"/>
    </source>
</evidence>
<keyword evidence="10" id="KW-1185">Reference proteome</keyword>
<proteinExistence type="predicted"/>
<keyword evidence="4 6" id="KW-1133">Transmembrane helix</keyword>
<reference evidence="9 10" key="1">
    <citation type="submission" date="2021-11" db="EMBL/GenBank/DDBJ databases">
        <title>Whole genome of Geoglobus acetivorans.</title>
        <authorList>
            <person name="Liu D."/>
        </authorList>
    </citation>
    <scope>NUCLEOTIDE SEQUENCE [LARGE SCALE GENOMIC DNA]</scope>
    <source>
        <strain evidence="9 10">SBH6</strain>
    </source>
</reference>
<feature type="transmembrane region" description="Helical" evidence="6">
    <location>
        <begin position="75"/>
        <end position="92"/>
    </location>
</feature>
<keyword evidence="3 6" id="KW-0812">Transmembrane</keyword>
<sequence length="288" mass="31419">MNPYRVLAIGIVANIGIAAIKIITGILYSSLALISDGIHSISDILGTTIGYIGVRISSKPPDKTHPFGHSRFEPLFAFIIGVILILTAYEIGREALKRISSAEFIQVNEIMLGVVIFSIVSKEALTQYTLRAGKKLNNQILIADAYHHRSDVLSSIAVLAGLLFQKSGFIYGDSLAGIAVAAMIAKAAFEIMEKNIHYLTGMCPAEETIEKIREVAKSVDGVEGIHDLRAHYVGKDLQVDIHIEVSEDKTLKEAHDIGTEVKKKLREIEEVSEAFVHIDISGDNDGKI</sequence>
<protein>
    <submittedName>
        <fullName evidence="9">Cation diffusion facilitator family transporter</fullName>
    </submittedName>
</protein>
<comment type="subcellular location">
    <subcellularLocation>
        <location evidence="1">Membrane</location>
        <topology evidence="1">Multi-pass membrane protein</topology>
    </subcellularLocation>
</comment>
<dbReference type="Proteomes" id="UP001492541">
    <property type="component" value="Chromosome"/>
</dbReference>
<evidence type="ECO:0000256" key="3">
    <source>
        <dbReference type="ARBA" id="ARBA00022692"/>
    </source>
</evidence>
<dbReference type="PANTHER" id="PTHR43840">
    <property type="entry name" value="MITOCHONDRIAL METAL TRANSPORTER 1-RELATED"/>
    <property type="match status" value="1"/>
</dbReference>
<dbReference type="Pfam" id="PF16916">
    <property type="entry name" value="ZT_dimer"/>
    <property type="match status" value="1"/>
</dbReference>
<feature type="domain" description="Cation efflux protein cytoplasmic" evidence="8">
    <location>
        <begin position="204"/>
        <end position="279"/>
    </location>
</feature>
<gene>
    <name evidence="9" type="ORF">LPQ35_02975</name>
</gene>
<evidence type="ECO:0000259" key="8">
    <source>
        <dbReference type="Pfam" id="PF16916"/>
    </source>
</evidence>
<dbReference type="NCBIfam" id="TIGR01297">
    <property type="entry name" value="CDF"/>
    <property type="match status" value="1"/>
</dbReference>
<dbReference type="InterPro" id="IPR050291">
    <property type="entry name" value="CDF_Transporter"/>
</dbReference>
<dbReference type="InterPro" id="IPR058533">
    <property type="entry name" value="Cation_efflux_TM"/>
</dbReference>
<accession>A0ABZ3H6R2</accession>
<dbReference type="GeneID" id="90448614"/>
<dbReference type="RefSeq" id="WP_193806041.1">
    <property type="nucleotide sequence ID" value="NZ_CP087714.1"/>
</dbReference>
<dbReference type="SUPFAM" id="SSF160240">
    <property type="entry name" value="Cation efflux protein cytoplasmic domain-like"/>
    <property type="match status" value="1"/>
</dbReference>
<name>A0ABZ3H6R2_GEOAI</name>
<feature type="transmembrane region" description="Helical" evidence="6">
    <location>
        <begin position="7"/>
        <end position="31"/>
    </location>
</feature>
<evidence type="ECO:0000259" key="7">
    <source>
        <dbReference type="Pfam" id="PF01545"/>
    </source>
</evidence>
<dbReference type="InterPro" id="IPR027469">
    <property type="entry name" value="Cation_efflux_TMD_sf"/>
</dbReference>
<keyword evidence="2" id="KW-0813">Transport</keyword>
<dbReference type="Gene3D" id="1.20.1510.10">
    <property type="entry name" value="Cation efflux protein transmembrane domain"/>
    <property type="match status" value="1"/>
</dbReference>
<dbReference type="EMBL" id="CP087714">
    <property type="protein sequence ID" value="XAT64346.1"/>
    <property type="molecule type" value="Genomic_DNA"/>
</dbReference>
<dbReference type="InterPro" id="IPR002524">
    <property type="entry name" value="Cation_efflux"/>
</dbReference>
<dbReference type="InterPro" id="IPR036837">
    <property type="entry name" value="Cation_efflux_CTD_sf"/>
</dbReference>
<evidence type="ECO:0000256" key="1">
    <source>
        <dbReference type="ARBA" id="ARBA00004141"/>
    </source>
</evidence>
<evidence type="ECO:0000256" key="5">
    <source>
        <dbReference type="ARBA" id="ARBA00023136"/>
    </source>
</evidence>
<dbReference type="InterPro" id="IPR027470">
    <property type="entry name" value="Cation_efflux_CTD"/>
</dbReference>
<evidence type="ECO:0000256" key="6">
    <source>
        <dbReference type="SAM" id="Phobius"/>
    </source>
</evidence>
<dbReference type="PANTHER" id="PTHR43840:SF15">
    <property type="entry name" value="MITOCHONDRIAL METAL TRANSPORTER 1-RELATED"/>
    <property type="match status" value="1"/>
</dbReference>
<dbReference type="Gene3D" id="3.30.70.1350">
    <property type="entry name" value="Cation efflux protein, cytoplasmic domain"/>
    <property type="match status" value="1"/>
</dbReference>
<keyword evidence="5 6" id="KW-0472">Membrane</keyword>
<dbReference type="Pfam" id="PF01545">
    <property type="entry name" value="Cation_efflux"/>
    <property type="match status" value="1"/>
</dbReference>
<dbReference type="SUPFAM" id="SSF161111">
    <property type="entry name" value="Cation efflux protein transmembrane domain-like"/>
    <property type="match status" value="1"/>
</dbReference>